<comment type="caution">
    <text evidence="2">The sequence shown here is derived from an EMBL/GenBank/DDBJ whole genome shotgun (WGS) entry which is preliminary data.</text>
</comment>
<evidence type="ECO:0000313" key="2">
    <source>
        <dbReference type="EMBL" id="GAA3993025.1"/>
    </source>
</evidence>
<gene>
    <name evidence="2" type="ORF">GCM10022232_30510</name>
</gene>
<keyword evidence="3" id="KW-1185">Reference proteome</keyword>
<dbReference type="EMBL" id="BAAAZX010000007">
    <property type="protein sequence ID" value="GAA3993025.1"/>
    <property type="molecule type" value="Genomic_DNA"/>
</dbReference>
<protein>
    <submittedName>
        <fullName evidence="2">Uncharacterized protein</fullName>
    </submittedName>
</protein>
<proteinExistence type="predicted"/>
<feature type="compositionally biased region" description="Basic and acidic residues" evidence="1">
    <location>
        <begin position="56"/>
        <end position="65"/>
    </location>
</feature>
<sequence>MCLRPPRGVRPALRRISAGRPAGAEAEVAFGPPTAGSSPAMSPSRERDSAPTYRQLAERAPKKFLSESLTHPEALRNLCQQALT</sequence>
<evidence type="ECO:0000313" key="3">
    <source>
        <dbReference type="Proteomes" id="UP001500456"/>
    </source>
</evidence>
<organism evidence="2 3">
    <name type="scientific">Streptomyces plumbiresistens</name>
    <dbReference type="NCBI Taxonomy" id="511811"/>
    <lineage>
        <taxon>Bacteria</taxon>
        <taxon>Bacillati</taxon>
        <taxon>Actinomycetota</taxon>
        <taxon>Actinomycetes</taxon>
        <taxon>Kitasatosporales</taxon>
        <taxon>Streptomycetaceae</taxon>
        <taxon>Streptomyces</taxon>
    </lineage>
</organism>
<evidence type="ECO:0000256" key="1">
    <source>
        <dbReference type="SAM" id="MobiDB-lite"/>
    </source>
</evidence>
<accession>A0ABP7R6C0</accession>
<name>A0ABP7R6C0_9ACTN</name>
<feature type="region of interest" description="Disordered" evidence="1">
    <location>
        <begin position="17"/>
        <end position="68"/>
    </location>
</feature>
<dbReference type="Proteomes" id="UP001500456">
    <property type="component" value="Unassembled WGS sequence"/>
</dbReference>
<reference evidence="3" key="1">
    <citation type="journal article" date="2019" name="Int. J. Syst. Evol. Microbiol.">
        <title>The Global Catalogue of Microorganisms (GCM) 10K type strain sequencing project: providing services to taxonomists for standard genome sequencing and annotation.</title>
        <authorList>
            <consortium name="The Broad Institute Genomics Platform"/>
            <consortium name="The Broad Institute Genome Sequencing Center for Infectious Disease"/>
            <person name="Wu L."/>
            <person name="Ma J."/>
        </authorList>
    </citation>
    <scope>NUCLEOTIDE SEQUENCE [LARGE SCALE GENOMIC DNA]</scope>
    <source>
        <strain evidence="3">JCM 16924</strain>
    </source>
</reference>